<proteinExistence type="predicted"/>
<evidence type="ECO:0000256" key="1">
    <source>
        <dbReference type="SAM" id="SignalP"/>
    </source>
</evidence>
<sequence length="45" mass="4972">MSLMKNILALSLAFTLANSAIASNQNSKTVDGYKVDVCDPYYDER</sequence>
<dbReference type="AlphaFoldDB" id="A0A378QER4"/>
<feature type="signal peptide" evidence="1">
    <location>
        <begin position="1"/>
        <end position="22"/>
    </location>
</feature>
<protein>
    <submittedName>
        <fullName evidence="2">Uncharacterized protein</fullName>
    </submittedName>
</protein>
<accession>A0A378QER4</accession>
<evidence type="ECO:0000313" key="2">
    <source>
        <dbReference type="EMBL" id="STY99406.1"/>
    </source>
</evidence>
<organism evidence="2 3">
    <name type="scientific">Moraxella lacunata</name>
    <dbReference type="NCBI Taxonomy" id="477"/>
    <lineage>
        <taxon>Bacteria</taxon>
        <taxon>Pseudomonadati</taxon>
        <taxon>Pseudomonadota</taxon>
        <taxon>Gammaproteobacteria</taxon>
        <taxon>Moraxellales</taxon>
        <taxon>Moraxellaceae</taxon>
        <taxon>Moraxella</taxon>
    </lineage>
</organism>
<name>A0A378QER4_MORLA</name>
<evidence type="ECO:0000313" key="3">
    <source>
        <dbReference type="Proteomes" id="UP000254107"/>
    </source>
</evidence>
<dbReference type="Proteomes" id="UP000254107">
    <property type="component" value="Unassembled WGS sequence"/>
</dbReference>
<dbReference type="RefSeq" id="WP_181879665.1">
    <property type="nucleotide sequence ID" value="NZ_UGQC01000001.1"/>
</dbReference>
<dbReference type="GeneID" id="302271643"/>
<feature type="chain" id="PRO_5017070447" evidence="1">
    <location>
        <begin position="23"/>
        <end position="45"/>
    </location>
</feature>
<keyword evidence="1" id="KW-0732">Signal</keyword>
<gene>
    <name evidence="2" type="ORF">NCTC7911_00782</name>
</gene>
<reference evidence="2 3" key="1">
    <citation type="submission" date="2018-06" db="EMBL/GenBank/DDBJ databases">
        <authorList>
            <consortium name="Pathogen Informatics"/>
            <person name="Doyle S."/>
        </authorList>
    </citation>
    <scope>NUCLEOTIDE SEQUENCE [LARGE SCALE GENOMIC DNA]</scope>
    <source>
        <strain evidence="2 3">NCTC7911</strain>
    </source>
</reference>
<dbReference type="EMBL" id="UGQC01000001">
    <property type="protein sequence ID" value="STY99406.1"/>
    <property type="molecule type" value="Genomic_DNA"/>
</dbReference>
<keyword evidence="3" id="KW-1185">Reference proteome</keyword>